<feature type="compositionally biased region" description="Basic residues" evidence="1">
    <location>
        <begin position="84"/>
        <end position="95"/>
    </location>
</feature>
<feature type="region of interest" description="Disordered" evidence="1">
    <location>
        <begin position="84"/>
        <end position="103"/>
    </location>
</feature>
<proteinExistence type="predicted"/>
<name>A0A6J7P2Y1_9ZZZZ</name>
<protein>
    <submittedName>
        <fullName evidence="3">Unannotated protein</fullName>
    </submittedName>
</protein>
<evidence type="ECO:0000256" key="1">
    <source>
        <dbReference type="SAM" id="MobiDB-lite"/>
    </source>
</evidence>
<evidence type="ECO:0000313" key="3">
    <source>
        <dbReference type="EMBL" id="CAB4998835.1"/>
    </source>
</evidence>
<organism evidence="3">
    <name type="scientific">freshwater metagenome</name>
    <dbReference type="NCBI Taxonomy" id="449393"/>
    <lineage>
        <taxon>unclassified sequences</taxon>
        <taxon>metagenomes</taxon>
        <taxon>ecological metagenomes</taxon>
    </lineage>
</organism>
<reference evidence="3" key="1">
    <citation type="submission" date="2020-05" db="EMBL/GenBank/DDBJ databases">
        <authorList>
            <person name="Chiriac C."/>
            <person name="Salcher M."/>
            <person name="Ghai R."/>
            <person name="Kavagutti S V."/>
        </authorList>
    </citation>
    <scope>NUCLEOTIDE SEQUENCE</scope>
</reference>
<dbReference type="AlphaFoldDB" id="A0A6J7P2Y1"/>
<evidence type="ECO:0000313" key="2">
    <source>
        <dbReference type="EMBL" id="CAB4372450.1"/>
    </source>
</evidence>
<dbReference type="EMBL" id="CAEUNJ010000073">
    <property type="protein sequence ID" value="CAB4372450.1"/>
    <property type="molecule type" value="Genomic_DNA"/>
</dbReference>
<gene>
    <name evidence="3" type="ORF">UFOPK3927_01750</name>
    <name evidence="2" type="ORF">UFOPK4201_01494</name>
</gene>
<sequence length="168" mass="19655">MADLRSHCHRPDDHDHRRCSAADAWPDSVASEIKVRPAGSSHRRQCTVGATCRHLDSFRIDQSLGPRWFPCGCCCATHRTRAGRQHRNRQFRTRPKPSAPLADSSDVWPNAFIRMDRHRRNHRRHHQHALRYLGSGRRGSARFQCSRHLRDLAPAHLVQWQVKWHECR</sequence>
<accession>A0A6J7P2Y1</accession>
<dbReference type="EMBL" id="CAFBOK010000271">
    <property type="protein sequence ID" value="CAB4998835.1"/>
    <property type="molecule type" value="Genomic_DNA"/>
</dbReference>